<reference evidence="2 3" key="1">
    <citation type="journal article" date="2015" name="PLoS ONE">
        <title>Azotobacter Genomes: The Genome of Azotobacter chroococcum NCIMB 8003 (ATCC 4412).</title>
        <authorList>
            <person name="Robson R.L."/>
            <person name="Jones R."/>
            <person name="Robson R.M."/>
            <person name="Schwartz A."/>
            <person name="Richardson T.H."/>
        </authorList>
    </citation>
    <scope>NUCLEOTIDE SEQUENCE [LARGE SCALE GENOMIC DNA]</scope>
    <source>
        <strain evidence="2 3">NCIMB 8003</strain>
    </source>
</reference>
<proteinExistence type="predicted"/>
<dbReference type="KEGG" id="acx:Achr_35850"/>
<dbReference type="EMBL" id="CP010415">
    <property type="protein sequence ID" value="AJE22981.1"/>
    <property type="molecule type" value="Genomic_DNA"/>
</dbReference>
<evidence type="ECO:0008006" key="4">
    <source>
        <dbReference type="Google" id="ProtNLM"/>
    </source>
</evidence>
<protein>
    <recommendedName>
        <fullName evidence="4">Cellulose biosynthesis protein BcsO</fullName>
    </recommendedName>
</protein>
<evidence type="ECO:0000256" key="1">
    <source>
        <dbReference type="SAM" id="MobiDB-lite"/>
    </source>
</evidence>
<name>A0A0C4WQJ6_9GAMM</name>
<feature type="region of interest" description="Disordered" evidence="1">
    <location>
        <begin position="1"/>
        <end position="27"/>
    </location>
</feature>
<organism evidence="2 3">
    <name type="scientific">Azotobacter chroococcum NCIMB 8003</name>
    <dbReference type="NCBI Taxonomy" id="1328314"/>
    <lineage>
        <taxon>Bacteria</taxon>
        <taxon>Pseudomonadati</taxon>
        <taxon>Pseudomonadota</taxon>
        <taxon>Gammaproteobacteria</taxon>
        <taxon>Pseudomonadales</taxon>
        <taxon>Pseudomonadaceae</taxon>
        <taxon>Azotobacter</taxon>
    </lineage>
</organism>
<dbReference type="STRING" id="1328314.Achr_35850"/>
<dbReference type="HOGENOM" id="CLU_1811841_0_0_6"/>
<dbReference type="Proteomes" id="UP000068210">
    <property type="component" value="Chromosome"/>
</dbReference>
<dbReference type="AlphaFoldDB" id="A0A0C4WQJ6"/>
<keyword evidence="3" id="KW-1185">Reference proteome</keyword>
<sequence>MTVKDDVKRLMQQTNSSPDAYREFTDSATNRASPWALLQAVQQGADAPTAMLHMSDDAPRPGPPPPEIGSASTAAPAPARAHSPRTMDTPSSSAVSPVSDTPERPQTAAANPFGRLFRSTSPNDEVSRREQSEISLKSLLRDIGTCR</sequence>
<accession>A0A0C4WQJ6</accession>
<feature type="compositionally biased region" description="Low complexity" evidence="1">
    <location>
        <begin position="70"/>
        <end position="86"/>
    </location>
</feature>
<evidence type="ECO:0000313" key="2">
    <source>
        <dbReference type="EMBL" id="AJE22981.1"/>
    </source>
</evidence>
<feature type="region of interest" description="Disordered" evidence="1">
    <location>
        <begin position="41"/>
        <end position="133"/>
    </location>
</feature>
<gene>
    <name evidence="2" type="ORF">Achr_35850</name>
</gene>
<feature type="compositionally biased region" description="Polar residues" evidence="1">
    <location>
        <begin position="88"/>
        <end position="99"/>
    </location>
</feature>
<evidence type="ECO:0000313" key="3">
    <source>
        <dbReference type="Proteomes" id="UP000068210"/>
    </source>
</evidence>